<dbReference type="GO" id="GO:0003723">
    <property type="term" value="F:RNA binding"/>
    <property type="evidence" value="ECO:0007669"/>
    <property type="project" value="InterPro"/>
</dbReference>
<dbReference type="GO" id="GO:0009982">
    <property type="term" value="F:pseudouridine synthase activity"/>
    <property type="evidence" value="ECO:0007669"/>
    <property type="project" value="InterPro"/>
</dbReference>
<feature type="compositionally biased region" description="Polar residues" evidence="1">
    <location>
        <begin position="494"/>
        <end position="509"/>
    </location>
</feature>
<dbReference type="InterPro" id="IPR013087">
    <property type="entry name" value="Znf_C2H2_type"/>
</dbReference>
<feature type="domain" description="C2H2-type" evidence="2">
    <location>
        <begin position="228"/>
        <end position="249"/>
    </location>
</feature>
<sequence>MPEKDAAPGEEKDSSKEGGSKKLRQWNSPLLSVVPSRQHQEKKEVSAVTIPLPGWYGLCFWNNNDTRDSEDNCQEEISDKERNKRREAKAGIVMKNNNETQPGNSLPEFHLCITQPQESQETITTKSKLDMLMDRSNNDLASGIGKLYYLPAAASISIQTDATDGTTSSNKDQSHENPNTTQHHSLQWCLLYRNWISESIPHHSDDNNTPGATTTYDCPSSVQKQIICATCAKRFGSVRPALNHRKHKHLPTTTNTKSTTTNNHSKPKKHPPQLPRTQVDLQQPLKIIYQDAYMAVIDKPQGLAVMGDNAGKSLLRSDLLLALSSVESPWTTCGKTTPTTQPQQASNHQFLTKPVPVHRLDAATGGLLVIAKSKEAERSLKACLANRHCHKKYRAVVRGKLEPLEGVIEEPLSQQDARTRYKVVQHYHPTLWSSSGWITVVDLFPETGRRHQLRKHMKWLGHSILGDHRYGGMIIPRMDHHQDAEEEPKLVLPSETSQTDPETTDDQSSGIQHLMSRLCLWAVELTLPHPVTEEEMHFALDGEPAWLLEVVQKAVKK</sequence>
<feature type="compositionally biased region" description="Low complexity" evidence="1">
    <location>
        <begin position="251"/>
        <end position="264"/>
    </location>
</feature>
<feature type="compositionally biased region" description="Basic and acidic residues" evidence="1">
    <location>
        <begin position="1"/>
        <end position="20"/>
    </location>
</feature>
<dbReference type="InterPro" id="IPR006145">
    <property type="entry name" value="PsdUridine_synth_RsuA/RluA"/>
</dbReference>
<evidence type="ECO:0000313" key="4">
    <source>
        <dbReference type="Proteomes" id="UP001153069"/>
    </source>
</evidence>
<dbReference type="PANTHER" id="PTHR21600">
    <property type="entry name" value="MITOCHONDRIAL RNA PSEUDOURIDINE SYNTHASE"/>
    <property type="match status" value="1"/>
</dbReference>
<dbReference type="AlphaFoldDB" id="A0A9N8DIK0"/>
<dbReference type="CDD" id="cd02869">
    <property type="entry name" value="PseudoU_synth_RluA_like"/>
    <property type="match status" value="1"/>
</dbReference>
<dbReference type="PROSITE" id="PS00028">
    <property type="entry name" value="ZINC_FINGER_C2H2_1"/>
    <property type="match status" value="1"/>
</dbReference>
<reference evidence="3" key="1">
    <citation type="submission" date="2020-06" db="EMBL/GenBank/DDBJ databases">
        <authorList>
            <consortium name="Plant Systems Biology data submission"/>
        </authorList>
    </citation>
    <scope>NUCLEOTIDE SEQUENCE</scope>
    <source>
        <strain evidence="3">D6</strain>
    </source>
</reference>
<dbReference type="InterPro" id="IPR020103">
    <property type="entry name" value="PsdUridine_synth_cat_dom_sf"/>
</dbReference>
<protein>
    <submittedName>
        <fullName evidence="3">Pseudouridine synthase C</fullName>
    </submittedName>
</protein>
<dbReference type="Pfam" id="PF00849">
    <property type="entry name" value="PseudoU_synth_2"/>
    <property type="match status" value="1"/>
</dbReference>
<dbReference type="InterPro" id="IPR050188">
    <property type="entry name" value="RluA_PseudoU_synthase"/>
</dbReference>
<dbReference type="GO" id="GO:0000455">
    <property type="term" value="P:enzyme-directed rRNA pseudouridine synthesis"/>
    <property type="evidence" value="ECO:0007669"/>
    <property type="project" value="TreeGrafter"/>
</dbReference>
<organism evidence="3 4">
    <name type="scientific">Seminavis robusta</name>
    <dbReference type="NCBI Taxonomy" id="568900"/>
    <lineage>
        <taxon>Eukaryota</taxon>
        <taxon>Sar</taxon>
        <taxon>Stramenopiles</taxon>
        <taxon>Ochrophyta</taxon>
        <taxon>Bacillariophyta</taxon>
        <taxon>Bacillariophyceae</taxon>
        <taxon>Bacillariophycidae</taxon>
        <taxon>Naviculales</taxon>
        <taxon>Naviculaceae</taxon>
        <taxon>Seminavis</taxon>
    </lineage>
</organism>
<dbReference type="Proteomes" id="UP001153069">
    <property type="component" value="Unassembled WGS sequence"/>
</dbReference>
<gene>
    <name evidence="3" type="ORF">SEMRO_102_G052200.1</name>
</gene>
<dbReference type="EMBL" id="CAICTM010000101">
    <property type="protein sequence ID" value="CAB9501215.1"/>
    <property type="molecule type" value="Genomic_DNA"/>
</dbReference>
<keyword evidence="4" id="KW-1185">Reference proteome</keyword>
<dbReference type="SUPFAM" id="SSF55120">
    <property type="entry name" value="Pseudouridine synthase"/>
    <property type="match status" value="1"/>
</dbReference>
<feature type="region of interest" description="Disordered" evidence="1">
    <location>
        <begin position="1"/>
        <end position="45"/>
    </location>
</feature>
<dbReference type="PANTHER" id="PTHR21600:SF77">
    <property type="entry name" value="PSEUDOURIDYLATE SYNTHASE PROTEIN, PUTATIVE-RELATED"/>
    <property type="match status" value="1"/>
</dbReference>
<accession>A0A9N8DIK0</accession>
<dbReference type="OrthoDB" id="424794at2759"/>
<feature type="region of interest" description="Disordered" evidence="1">
    <location>
        <begin position="483"/>
        <end position="509"/>
    </location>
</feature>
<evidence type="ECO:0000313" key="3">
    <source>
        <dbReference type="EMBL" id="CAB9501215.1"/>
    </source>
</evidence>
<feature type="region of interest" description="Disordered" evidence="1">
    <location>
        <begin position="240"/>
        <end position="276"/>
    </location>
</feature>
<comment type="caution">
    <text evidence="3">The sequence shown here is derived from an EMBL/GenBank/DDBJ whole genome shotgun (WGS) entry which is preliminary data.</text>
</comment>
<evidence type="ECO:0000259" key="2">
    <source>
        <dbReference type="PROSITE" id="PS00028"/>
    </source>
</evidence>
<proteinExistence type="predicted"/>
<feature type="region of interest" description="Disordered" evidence="1">
    <location>
        <begin position="161"/>
        <end position="183"/>
    </location>
</feature>
<dbReference type="Gene3D" id="3.30.2350.10">
    <property type="entry name" value="Pseudouridine synthase"/>
    <property type="match status" value="1"/>
</dbReference>
<evidence type="ECO:0000256" key="1">
    <source>
        <dbReference type="SAM" id="MobiDB-lite"/>
    </source>
</evidence>
<name>A0A9N8DIK0_9STRA</name>